<dbReference type="OrthoDB" id="9794310at2"/>
<dbReference type="PANTHER" id="PTHR11839:SF18">
    <property type="entry name" value="NUDIX HYDROLASE DOMAIN-CONTAINING PROTEIN"/>
    <property type="match status" value="1"/>
</dbReference>
<dbReference type="CDD" id="cd03424">
    <property type="entry name" value="NUDIX_ADPRase_Nudt5_UGPPase_Nudt14"/>
    <property type="match status" value="1"/>
</dbReference>
<evidence type="ECO:0000256" key="7">
    <source>
        <dbReference type="ARBA" id="ARBA00032272"/>
    </source>
</evidence>
<gene>
    <name evidence="9" type="primary">nudF</name>
    <name evidence="9" type="ORF">Pan54_30140</name>
</gene>
<dbReference type="EMBL" id="SJPG01000001">
    <property type="protein sequence ID" value="TWT62273.1"/>
    <property type="molecule type" value="Genomic_DNA"/>
</dbReference>
<accession>A0A5C5XIX9</accession>
<proteinExistence type="inferred from homology"/>
<comment type="caution">
    <text evidence="9">The sequence shown here is derived from an EMBL/GenBank/DDBJ whole genome shotgun (WGS) entry which is preliminary data.</text>
</comment>
<evidence type="ECO:0000256" key="3">
    <source>
        <dbReference type="ARBA" id="ARBA00007275"/>
    </source>
</evidence>
<name>A0A5C5XIX9_9PLAN</name>
<evidence type="ECO:0000256" key="6">
    <source>
        <dbReference type="ARBA" id="ARBA00032162"/>
    </source>
</evidence>
<dbReference type="GO" id="GO:0016787">
    <property type="term" value="F:hydrolase activity"/>
    <property type="evidence" value="ECO:0007669"/>
    <property type="project" value="UniProtKB-KW"/>
</dbReference>
<dbReference type="RefSeq" id="WP_146504152.1">
    <property type="nucleotide sequence ID" value="NZ_SJPG01000001.1"/>
</dbReference>
<dbReference type="InterPro" id="IPR015797">
    <property type="entry name" value="NUDIX_hydrolase-like_dom_sf"/>
</dbReference>
<dbReference type="Gene3D" id="3.90.79.10">
    <property type="entry name" value="Nucleoside Triphosphate Pyrophosphohydrolase"/>
    <property type="match status" value="1"/>
</dbReference>
<dbReference type="SUPFAM" id="SSF55811">
    <property type="entry name" value="Nudix"/>
    <property type="match status" value="1"/>
</dbReference>
<reference evidence="9 10" key="1">
    <citation type="submission" date="2019-02" db="EMBL/GenBank/DDBJ databases">
        <title>Deep-cultivation of Planctomycetes and their phenomic and genomic characterization uncovers novel biology.</title>
        <authorList>
            <person name="Wiegand S."/>
            <person name="Jogler M."/>
            <person name="Boedeker C."/>
            <person name="Pinto D."/>
            <person name="Vollmers J."/>
            <person name="Rivas-Marin E."/>
            <person name="Kohn T."/>
            <person name="Peeters S.H."/>
            <person name="Heuer A."/>
            <person name="Rast P."/>
            <person name="Oberbeckmann S."/>
            <person name="Bunk B."/>
            <person name="Jeske O."/>
            <person name="Meyerdierks A."/>
            <person name="Storesund J.E."/>
            <person name="Kallscheuer N."/>
            <person name="Luecker S."/>
            <person name="Lage O.M."/>
            <person name="Pohl T."/>
            <person name="Merkel B.J."/>
            <person name="Hornburger P."/>
            <person name="Mueller R.-W."/>
            <person name="Bruemmer F."/>
            <person name="Labrenz M."/>
            <person name="Spormann A.M."/>
            <person name="Op Den Camp H."/>
            <person name="Overmann J."/>
            <person name="Amann R."/>
            <person name="Jetten M.S.M."/>
            <person name="Mascher T."/>
            <person name="Medema M.H."/>
            <person name="Devos D.P."/>
            <person name="Kaster A.-K."/>
            <person name="Ovreas L."/>
            <person name="Rohde M."/>
            <person name="Galperin M.Y."/>
            <person name="Jogler C."/>
        </authorList>
    </citation>
    <scope>NUCLEOTIDE SEQUENCE [LARGE SCALE GENOMIC DNA]</scope>
    <source>
        <strain evidence="9 10">Pan54</strain>
    </source>
</reference>
<dbReference type="PROSITE" id="PS51462">
    <property type="entry name" value="NUDIX"/>
    <property type="match status" value="1"/>
</dbReference>
<protein>
    <recommendedName>
        <fullName evidence="4">GDP-mannose pyrophosphatase</fullName>
    </recommendedName>
    <alternativeName>
        <fullName evidence="6">GDP-mannose hydrolase</fullName>
    </alternativeName>
    <alternativeName>
        <fullName evidence="7">GDPMK</fullName>
    </alternativeName>
</protein>
<comment type="catalytic activity">
    <reaction evidence="1">
        <text>GDP-alpha-D-mannose + H2O = alpha-D-mannose 1-phosphate + GMP + 2 H(+)</text>
        <dbReference type="Rhea" id="RHEA:27978"/>
        <dbReference type="ChEBI" id="CHEBI:15377"/>
        <dbReference type="ChEBI" id="CHEBI:15378"/>
        <dbReference type="ChEBI" id="CHEBI:57527"/>
        <dbReference type="ChEBI" id="CHEBI:58115"/>
        <dbReference type="ChEBI" id="CHEBI:58409"/>
    </reaction>
</comment>
<comment type="similarity">
    <text evidence="3">Belongs to the Nudix hydrolase family. NudK subfamily.</text>
</comment>
<dbReference type="AlphaFoldDB" id="A0A5C5XIX9"/>
<comment type="cofactor">
    <cofactor evidence="2">
        <name>Mg(2+)</name>
        <dbReference type="ChEBI" id="CHEBI:18420"/>
    </cofactor>
</comment>
<evidence type="ECO:0000256" key="4">
    <source>
        <dbReference type="ARBA" id="ARBA00016377"/>
    </source>
</evidence>
<evidence type="ECO:0000313" key="9">
    <source>
        <dbReference type="EMBL" id="TWT62273.1"/>
    </source>
</evidence>
<evidence type="ECO:0000256" key="1">
    <source>
        <dbReference type="ARBA" id="ARBA00000847"/>
    </source>
</evidence>
<dbReference type="InterPro" id="IPR000086">
    <property type="entry name" value="NUDIX_hydrolase_dom"/>
</dbReference>
<organism evidence="9 10">
    <name type="scientific">Rubinisphaera italica</name>
    <dbReference type="NCBI Taxonomy" id="2527969"/>
    <lineage>
        <taxon>Bacteria</taxon>
        <taxon>Pseudomonadati</taxon>
        <taxon>Planctomycetota</taxon>
        <taxon>Planctomycetia</taxon>
        <taxon>Planctomycetales</taxon>
        <taxon>Planctomycetaceae</taxon>
        <taxon>Rubinisphaera</taxon>
    </lineage>
</organism>
<dbReference type="GO" id="GO:0019693">
    <property type="term" value="P:ribose phosphate metabolic process"/>
    <property type="evidence" value="ECO:0007669"/>
    <property type="project" value="TreeGrafter"/>
</dbReference>
<keyword evidence="5 9" id="KW-0378">Hydrolase</keyword>
<dbReference type="GO" id="GO:0006753">
    <property type="term" value="P:nucleoside phosphate metabolic process"/>
    <property type="evidence" value="ECO:0007669"/>
    <property type="project" value="TreeGrafter"/>
</dbReference>
<dbReference type="PANTHER" id="PTHR11839">
    <property type="entry name" value="UDP/ADP-SUGAR PYROPHOSPHATASE"/>
    <property type="match status" value="1"/>
</dbReference>
<evidence type="ECO:0000259" key="8">
    <source>
        <dbReference type="PROSITE" id="PS51462"/>
    </source>
</evidence>
<evidence type="ECO:0000256" key="5">
    <source>
        <dbReference type="ARBA" id="ARBA00022801"/>
    </source>
</evidence>
<sequence length="179" mass="19733">MSKTKILYEGRFLELVAQGKWEYVRRNNSTTTIAILALTQNDDLLFVEQMRLPVGGPVIELPAGLVGDDGDVTEQPIVAAIRELEEETGYTTEKITELGTFCSSAGLTNEQTTMFLAIDCRQIGSGGGVAGESIQIHKIPRKNAASWLLDRVKLGELMDGKVWTALALAQRRKWKVPKN</sequence>
<dbReference type="Pfam" id="PF00293">
    <property type="entry name" value="NUDIX"/>
    <property type="match status" value="1"/>
</dbReference>
<evidence type="ECO:0000313" key="10">
    <source>
        <dbReference type="Proteomes" id="UP000316095"/>
    </source>
</evidence>
<dbReference type="Proteomes" id="UP000316095">
    <property type="component" value="Unassembled WGS sequence"/>
</dbReference>
<keyword evidence="10" id="KW-1185">Reference proteome</keyword>
<feature type="domain" description="Nudix hydrolase" evidence="8">
    <location>
        <begin position="28"/>
        <end position="162"/>
    </location>
</feature>
<evidence type="ECO:0000256" key="2">
    <source>
        <dbReference type="ARBA" id="ARBA00001946"/>
    </source>
</evidence>